<dbReference type="InterPro" id="IPR008979">
    <property type="entry name" value="Galactose-bd-like_sf"/>
</dbReference>
<dbReference type="InterPro" id="IPR000421">
    <property type="entry name" value="FA58C"/>
</dbReference>
<dbReference type="RefSeq" id="WP_193122491.1">
    <property type="nucleotide sequence ID" value="NZ_JADBGI010000011.1"/>
</dbReference>
<feature type="domain" description="F5/8 type C" evidence="3">
    <location>
        <begin position="716"/>
        <end position="788"/>
    </location>
</feature>
<evidence type="ECO:0000259" key="3">
    <source>
        <dbReference type="PROSITE" id="PS50022"/>
    </source>
</evidence>
<feature type="compositionally biased region" description="Basic and acidic residues" evidence="1">
    <location>
        <begin position="1484"/>
        <end position="1495"/>
    </location>
</feature>
<feature type="transmembrane region" description="Helical" evidence="2">
    <location>
        <begin position="1357"/>
        <end position="1381"/>
    </location>
</feature>
<feature type="region of interest" description="Disordered" evidence="1">
    <location>
        <begin position="1422"/>
        <end position="1495"/>
    </location>
</feature>
<keyword evidence="2" id="KW-1133">Transmembrane helix</keyword>
<reference evidence="4 5" key="1">
    <citation type="submission" date="2020-09" db="EMBL/GenBank/DDBJ databases">
        <title>Diversity and distribution of actinomycetes associated with coral in the coast of Hainan.</title>
        <authorList>
            <person name="Li F."/>
        </authorList>
    </citation>
    <scope>NUCLEOTIDE SEQUENCE [LARGE SCALE GENOMIC DNA]</scope>
    <source>
        <strain evidence="4 5">HNM0947</strain>
    </source>
</reference>
<feature type="transmembrane region" description="Helical" evidence="2">
    <location>
        <begin position="1244"/>
        <end position="1265"/>
    </location>
</feature>
<dbReference type="Pfam" id="PF24607">
    <property type="entry name" value="CBM_AftD"/>
    <property type="match status" value="1"/>
</dbReference>
<feature type="transmembrane region" description="Helical" evidence="2">
    <location>
        <begin position="387"/>
        <end position="404"/>
    </location>
</feature>
<name>A0ABR9P7Q6_9ACTN</name>
<dbReference type="Proteomes" id="UP000806528">
    <property type="component" value="Unassembled WGS sequence"/>
</dbReference>
<feature type="region of interest" description="Disordered" evidence="1">
    <location>
        <begin position="1"/>
        <end position="24"/>
    </location>
</feature>
<proteinExistence type="predicted"/>
<feature type="region of interest" description="Disordered" evidence="1">
    <location>
        <begin position="727"/>
        <end position="754"/>
    </location>
</feature>
<dbReference type="PROSITE" id="PS50022">
    <property type="entry name" value="FA58C_3"/>
    <property type="match status" value="2"/>
</dbReference>
<feature type="compositionally biased region" description="Gly residues" evidence="1">
    <location>
        <begin position="1466"/>
        <end position="1481"/>
    </location>
</feature>
<keyword evidence="2" id="KW-0472">Membrane</keyword>
<evidence type="ECO:0000256" key="2">
    <source>
        <dbReference type="SAM" id="Phobius"/>
    </source>
</evidence>
<keyword evidence="2" id="KW-0812">Transmembrane</keyword>
<feature type="transmembrane region" description="Helical" evidence="2">
    <location>
        <begin position="312"/>
        <end position="332"/>
    </location>
</feature>
<feature type="transmembrane region" description="Helical" evidence="2">
    <location>
        <begin position="237"/>
        <end position="257"/>
    </location>
</feature>
<gene>
    <name evidence="4" type="ORF">IDM40_14340</name>
</gene>
<feature type="transmembrane region" description="Helical" evidence="2">
    <location>
        <begin position="116"/>
        <end position="133"/>
    </location>
</feature>
<feature type="transmembrane region" description="Helical" evidence="2">
    <location>
        <begin position="339"/>
        <end position="358"/>
    </location>
</feature>
<dbReference type="EMBL" id="JADBGI010000011">
    <property type="protein sequence ID" value="MBE2999876.1"/>
    <property type="molecule type" value="Genomic_DNA"/>
</dbReference>
<sequence>MTTADPSARRGPEEPGAPSAPRGPLDDTLLARLKVLTVCLLLGALAASIDPGNIVSDTKLDMTADPLGFMERALYLWDASYFGQIQNQAYGYFFPNGPFHALLDVLGMPDWLIQRLWMAVLLIAAFVGTYKVARALGLGTVNTRILAGVAYALAPRVLTLLSYNSAELQPMLLMPWILLPLILGAKHGYPPARMALLSGLAFLMCGGTNAASELAVLVVPGLYLLTRANGPRKWRLMGWWSLALVLAAFWYIVPLLLMSRYVYSFMPYTEDAAVTTDVTSILNALRGTSNWMGFLPDQGNTALPAGAELSTAPWLIAVTALVAGLGLAGLINRRTPERLFLISTLLVGTAIVVAGYTGTLTGPFAETMRGLFDGALAPFRNIHKFDALIRLPIVLGLAHLPVVVARDWAERRGERVSGRVRRAVAGGTSAVFLVTLVPIGTAGVAPAGGYEEIPDYWHEAADWLEENSGDTGMTMALPGSARGEYEWGRPMDEPLQPLLDGAWTNHQIIPWGSAGASRLTHEIDQRVSSGRGSQGLADTLARTGVTHLVVRNDLQRVDLNGAWPARVHQALDDSPGISVAETFGPTVGSLDHSSASQWFDQPHPSLTVYEVEEAAPTVGTVPADETVRVTGGPESMLHLAEEGVIGDDRPVVLGDDPTAEDIAAEDTVVTDTARRREVVYPDVRNNVSATLTEDQELERDVPAPDIMDPAWEGFVGHAEDLGIESVRASSAESGADARSSDRDPGHAPHAALDDDLSTSWRSSVFTGAIGEWIEIEFAEPRDLDGLSMAFEQFADEPPPSTVSLITDEGSSEVTVEETDEPQEVTAPPGETSTLRVRIDELAWEPEDRFGTRVGISDIALPGMEAGRTLDVPGPADAGSHLFTGSTGTVPGCMEGPNAWVCNPGLQVQGEDARGLDRTFTLSEDAASEPHSISGQVVLTDPREAENAANRASPFPHVTASSTAVQHPAAMGRGALDDEDGTVWYPDPDEQEPWLDIELGQATEIDHLEVDFPRADSVMRPIKVTVEGDDQVREGWLDGSGRVDFTSLIADSVRVSFERPEGQALEVGGISLPGVGEVEALPDGGATTGCGLGPTLRVNDERVETRISGGSLSDQLTGKPLPYEACTSLDLESGENRVVVEPGNRYEVRSALVESGDAVGARDEVSMSEVEELHGWGPSGRSFDVDVADESLLVVNENFNEGWEATLEGSDQPLEPLRLEGWKQAWVLPEGSSGTVTLSYTPDNAYHVSLGIGAALAVLLAVLALWPRRWLPGGRRLRAGEPVGARDLPEAGPGWLARRAVLPLGLAFGVWVAGLAGAALVGLILLAMWWLGRSAPKRLRHARPGTPSLGGTVLRRLAAPWTVAASLTLAGLAMAGGTYLAMYLPFHDVSEFIGSALRGWIPQLLCLPALARLVLSLGQPGDGLPADADPPEAEQSAVGPGSGHGGEQGRDGGPGRDGDDPDDEGPDGGPEGDGTGGDGPGDGARTPRTDTEEVRT</sequence>
<feature type="domain" description="F5/8 type C" evidence="3">
    <location>
        <begin position="939"/>
        <end position="1035"/>
    </location>
</feature>
<dbReference type="InterPro" id="IPR021798">
    <property type="entry name" value="AftD_N"/>
</dbReference>
<organism evidence="4 5">
    <name type="scientific">Nocardiopsis coralli</name>
    <dbReference type="NCBI Taxonomy" id="2772213"/>
    <lineage>
        <taxon>Bacteria</taxon>
        <taxon>Bacillati</taxon>
        <taxon>Actinomycetota</taxon>
        <taxon>Actinomycetes</taxon>
        <taxon>Streptosporangiales</taxon>
        <taxon>Nocardiopsidaceae</taxon>
        <taxon>Nocardiopsis</taxon>
    </lineage>
</organism>
<dbReference type="Gene3D" id="2.60.120.260">
    <property type="entry name" value="Galactose-binding domain-like"/>
    <property type="match status" value="2"/>
</dbReference>
<feature type="compositionally biased region" description="Basic and acidic residues" evidence="1">
    <location>
        <begin position="1446"/>
        <end position="1457"/>
    </location>
</feature>
<dbReference type="SUPFAM" id="SSF49785">
    <property type="entry name" value="Galactose-binding domain-like"/>
    <property type="match status" value="1"/>
</dbReference>
<feature type="transmembrane region" description="Helical" evidence="2">
    <location>
        <begin position="145"/>
        <end position="163"/>
    </location>
</feature>
<keyword evidence="5" id="KW-1185">Reference proteome</keyword>
<dbReference type="Pfam" id="PF00754">
    <property type="entry name" value="F5_F8_type_C"/>
    <property type="match status" value="1"/>
</dbReference>
<evidence type="ECO:0000256" key="1">
    <source>
        <dbReference type="SAM" id="MobiDB-lite"/>
    </source>
</evidence>
<protein>
    <submittedName>
        <fullName evidence="4">DUF3367 domain-containing protein</fullName>
    </submittedName>
</protein>
<dbReference type="Pfam" id="PF11847">
    <property type="entry name" value="GT-C_AftD"/>
    <property type="match status" value="1"/>
</dbReference>
<feature type="transmembrane region" description="Helical" evidence="2">
    <location>
        <begin position="1305"/>
        <end position="1330"/>
    </location>
</feature>
<accession>A0ABR9P7Q6</accession>
<feature type="transmembrane region" description="Helical" evidence="2">
    <location>
        <begin position="424"/>
        <end position="445"/>
    </location>
</feature>
<evidence type="ECO:0000313" key="5">
    <source>
        <dbReference type="Proteomes" id="UP000806528"/>
    </source>
</evidence>
<comment type="caution">
    <text evidence="4">The sequence shown here is derived from an EMBL/GenBank/DDBJ whole genome shotgun (WGS) entry which is preliminary data.</text>
</comment>
<evidence type="ECO:0000313" key="4">
    <source>
        <dbReference type="EMBL" id="MBE2999876.1"/>
    </source>
</evidence>
<dbReference type="InterPro" id="IPR056997">
    <property type="entry name" value="CBM_AftD"/>
</dbReference>
<feature type="transmembrane region" description="Helical" evidence="2">
    <location>
        <begin position="201"/>
        <end position="225"/>
    </location>
</feature>